<evidence type="ECO:0000313" key="2">
    <source>
        <dbReference type="Proteomes" id="UP000070224"/>
    </source>
</evidence>
<keyword evidence="2" id="KW-1185">Reference proteome</keyword>
<sequence length="431" mass="45821">MQAQLRIPAVVVLAPSSIRLEALQVECQRGEGGAVIAADVVLISAVGLQRGLQGEGAEMLIIVAPLDAPQAVQDVVVRVVDMAGEGAEGQRTTTLDERLDLVGILEVTRGKKPRLILILAEVALEREVLPAPTESERVVQLLDARIGEEILCRRAVTRIGVGELRTPSERRQEGQSALKLRYLGEATAVGGEARRQRPLQATPTIGERTLPEDDDAREGFGAMRYRFGALDDVDLVVGVDADLGGVVVAPLLARLTDAIIDDEHTRAVHAVDDGLRCRRTRLQARDAADLGEEGGEVAPEVTLDALGRDLRGDDVGGDGTAVADDLHRREVAVLRAQTQGEGAGGAAELIQRDEAFVIADEMDVQAVLLALREGEGQLALEVGLHGATADVADGAWEGLSSSIVKDLDDEATALGMHRTCTQGKGEEHPQR</sequence>
<organism evidence="1 2">
    <name type="scientific">Porphyromonas somerae</name>
    <dbReference type="NCBI Taxonomy" id="322095"/>
    <lineage>
        <taxon>Bacteria</taxon>
        <taxon>Pseudomonadati</taxon>
        <taxon>Bacteroidota</taxon>
        <taxon>Bacteroidia</taxon>
        <taxon>Bacteroidales</taxon>
        <taxon>Porphyromonadaceae</taxon>
        <taxon>Porphyromonas</taxon>
    </lineage>
</organism>
<accession>A0A134B5J4</accession>
<reference evidence="2" key="1">
    <citation type="submission" date="2016-01" db="EMBL/GenBank/DDBJ databases">
        <authorList>
            <person name="Mitreva M."/>
            <person name="Pepin K.H."/>
            <person name="Mihindukulasuriya K.A."/>
            <person name="Fulton R."/>
            <person name="Fronick C."/>
            <person name="O'Laughlin M."/>
            <person name="Miner T."/>
            <person name="Herter B."/>
            <person name="Rosa B.A."/>
            <person name="Cordes M."/>
            <person name="Tomlinson C."/>
            <person name="Wollam A."/>
            <person name="Palsikar V.B."/>
            <person name="Mardis E.R."/>
            <person name="Wilson R.K."/>
        </authorList>
    </citation>
    <scope>NUCLEOTIDE SEQUENCE [LARGE SCALE GENOMIC DNA]</scope>
    <source>
        <strain evidence="2">KA00683</strain>
    </source>
</reference>
<dbReference type="STRING" id="322095.HMPREF3185_01522"/>
<gene>
    <name evidence="1" type="ORF">HMPREF3185_01522</name>
</gene>
<protein>
    <submittedName>
        <fullName evidence="1">Uncharacterized protein</fullName>
    </submittedName>
</protein>
<dbReference type="Proteomes" id="UP000070224">
    <property type="component" value="Unassembled WGS sequence"/>
</dbReference>
<dbReference type="EMBL" id="LSDK01000096">
    <property type="protein sequence ID" value="KXB75218.1"/>
    <property type="molecule type" value="Genomic_DNA"/>
</dbReference>
<evidence type="ECO:0000313" key="1">
    <source>
        <dbReference type="EMBL" id="KXB75218.1"/>
    </source>
</evidence>
<comment type="caution">
    <text evidence="1">The sequence shown here is derived from an EMBL/GenBank/DDBJ whole genome shotgun (WGS) entry which is preliminary data.</text>
</comment>
<name>A0A134B5J4_9PORP</name>
<dbReference type="AlphaFoldDB" id="A0A134B5J4"/>
<proteinExistence type="predicted"/>